<feature type="chain" id="PRO_5045350193" evidence="1">
    <location>
        <begin position="19"/>
        <end position="376"/>
    </location>
</feature>
<dbReference type="EMBL" id="CP019454">
    <property type="protein sequence ID" value="AUW93307.1"/>
    <property type="molecule type" value="Genomic_DNA"/>
</dbReference>
<gene>
    <name evidence="2" type="ORF">BXT84_04515</name>
</gene>
<evidence type="ECO:0000313" key="3">
    <source>
        <dbReference type="Proteomes" id="UP000325292"/>
    </source>
</evidence>
<dbReference type="PROSITE" id="PS51257">
    <property type="entry name" value="PROKAR_LIPOPROTEIN"/>
    <property type="match status" value="1"/>
</dbReference>
<proteinExistence type="predicted"/>
<reference evidence="2 3" key="1">
    <citation type="journal article" date="2019" name="Sci. Rep.">
        <title>Sulfobacillus thermotolerans: new insights into resistance and metabolic capacities of acidophilic chemolithotrophs.</title>
        <authorList>
            <person name="Panyushkina A.E."/>
            <person name="Babenko V.V."/>
            <person name="Nikitina A.S."/>
            <person name="Selezneva O.V."/>
            <person name="Tsaplina I.A."/>
            <person name="Letarova M.A."/>
            <person name="Kostryukova E.S."/>
            <person name="Letarov A.V."/>
        </authorList>
    </citation>
    <scope>NUCLEOTIDE SEQUENCE [LARGE SCALE GENOMIC DNA]</scope>
    <source>
        <strain evidence="2 3">Kr1</strain>
    </source>
</reference>
<feature type="signal peptide" evidence="1">
    <location>
        <begin position="1"/>
        <end position="18"/>
    </location>
</feature>
<evidence type="ECO:0000256" key="1">
    <source>
        <dbReference type="SAM" id="SignalP"/>
    </source>
</evidence>
<name>A0ABM6RPI0_9FIRM</name>
<dbReference type="Proteomes" id="UP000325292">
    <property type="component" value="Chromosome"/>
</dbReference>
<protein>
    <submittedName>
        <fullName evidence="2">Uncharacterized protein</fullName>
    </submittedName>
</protein>
<keyword evidence="1" id="KW-0732">Signal</keyword>
<sequence>MTKWVKRLGIVGLLGALAGCGTPPAPTLSVRMPPAYPGIAATSLQPISPELEGYVGRLALTPTGTIRAEAFWSNVPGALTMISWQPSSGAVRQTAYDAASASALGIKGQTAVEHKSAGLDEFSDVSGQQTVSVHGLLTPAAMAVSASRVYAALPMGHQRWEMAVTYGQQVSLYPLPSITGQVVAMQPAPGDGVWLAEDHPNVVMLWQKGRVLTQTSADGPIVALSSPQFSSSTPQVLALIAGPGAFPQTANQVMKIGAHDTSVTIIPSSWAVPGNSQLFAGGVSRLAWVTPHEAVVTLWDAGVNQVAIGRVNLARDVLDVVPSSNFSPVLLYGQPPIFPVISTPSGVIVVGQGYGLAFYLPSADAWTKFIKTPAPA</sequence>
<evidence type="ECO:0000313" key="2">
    <source>
        <dbReference type="EMBL" id="AUW93307.1"/>
    </source>
</evidence>
<organism evidence="2 3">
    <name type="scientific">Sulfobacillus thermotolerans</name>
    <dbReference type="NCBI Taxonomy" id="338644"/>
    <lineage>
        <taxon>Bacteria</taxon>
        <taxon>Bacillati</taxon>
        <taxon>Bacillota</taxon>
        <taxon>Clostridia</taxon>
        <taxon>Eubacteriales</taxon>
        <taxon>Clostridiales Family XVII. Incertae Sedis</taxon>
        <taxon>Sulfobacillus</taxon>
    </lineage>
</organism>
<keyword evidence="3" id="KW-1185">Reference proteome</keyword>
<accession>A0ABM6RPI0</accession>